<proteinExistence type="inferred from homology"/>
<dbReference type="EMBL" id="JAHHIF010000024">
    <property type="protein sequence ID" value="MBW4546389.1"/>
    <property type="molecule type" value="Genomic_DNA"/>
</dbReference>
<dbReference type="PANTHER" id="PTHR13696">
    <property type="entry name" value="P-LOOP CONTAINING NUCLEOSIDE TRIPHOSPHATE HYDROLASE"/>
    <property type="match status" value="1"/>
</dbReference>
<evidence type="ECO:0000256" key="1">
    <source>
        <dbReference type="ARBA" id="ARBA00006976"/>
    </source>
</evidence>
<protein>
    <submittedName>
        <fullName evidence="3">ParA family protein</fullName>
    </submittedName>
</protein>
<dbReference type="InterPro" id="IPR050678">
    <property type="entry name" value="DNA_Partitioning_ATPase"/>
</dbReference>
<dbReference type="CDD" id="cd02042">
    <property type="entry name" value="ParAB_family"/>
    <property type="match status" value="1"/>
</dbReference>
<accession>A0A951UB21</accession>
<feature type="domain" description="AAA" evidence="2">
    <location>
        <begin position="2"/>
        <end position="179"/>
    </location>
</feature>
<dbReference type="FunFam" id="3.40.50.300:FF:000285">
    <property type="entry name" value="Sporulation initiation inhibitor Soj"/>
    <property type="match status" value="1"/>
</dbReference>
<dbReference type="SUPFAM" id="SSF52540">
    <property type="entry name" value="P-loop containing nucleoside triphosphate hydrolases"/>
    <property type="match status" value="1"/>
</dbReference>
<dbReference type="Proteomes" id="UP000753908">
    <property type="component" value="Unassembled WGS sequence"/>
</dbReference>
<dbReference type="Pfam" id="PF13614">
    <property type="entry name" value="AAA_31"/>
    <property type="match status" value="1"/>
</dbReference>
<dbReference type="Gene3D" id="3.40.50.300">
    <property type="entry name" value="P-loop containing nucleotide triphosphate hydrolases"/>
    <property type="match status" value="1"/>
</dbReference>
<comment type="caution">
    <text evidence="3">The sequence shown here is derived from an EMBL/GenBank/DDBJ whole genome shotgun (WGS) entry which is preliminary data.</text>
</comment>
<gene>
    <name evidence="3" type="ORF">KME25_18370</name>
</gene>
<dbReference type="PANTHER" id="PTHR13696:SF52">
    <property type="entry name" value="PARA FAMILY PROTEIN CT_582"/>
    <property type="match status" value="1"/>
</dbReference>
<dbReference type="InterPro" id="IPR027417">
    <property type="entry name" value="P-loop_NTPase"/>
</dbReference>
<organism evidence="3 4">
    <name type="scientific">Symplocastrum torsivum CPER-KK1</name>
    <dbReference type="NCBI Taxonomy" id="450513"/>
    <lineage>
        <taxon>Bacteria</taxon>
        <taxon>Bacillati</taxon>
        <taxon>Cyanobacteriota</taxon>
        <taxon>Cyanophyceae</taxon>
        <taxon>Oscillatoriophycideae</taxon>
        <taxon>Oscillatoriales</taxon>
        <taxon>Microcoleaceae</taxon>
        <taxon>Symplocastrum</taxon>
    </lineage>
</organism>
<sequence>MTKVIALFNQAGGVGKSTTTQNLGYHLFLRRHRVLVVDMDPQASLTSFMGLEPADLKETIYTALVPEEDEVDKPLPIHKDLHGIDLAPANLLLANAEQELIFAEQREFRLKDILAPRLFDYDFILVDCPPSLGILSQISLVASTHVLVPVQCQYKALLGTESLLKTVYKVKRRLNTELTFAGFLPTLYSASNSLDRRTLQIVQEQLASVGPILPTVPRATALAEATEYGMPLALCPKKNPEILQIFDRIAQVVESL</sequence>
<name>A0A951UB21_9CYAN</name>
<reference evidence="3" key="1">
    <citation type="submission" date="2021-05" db="EMBL/GenBank/DDBJ databases">
        <authorList>
            <person name="Pietrasiak N."/>
            <person name="Ward R."/>
            <person name="Stajich J.E."/>
            <person name="Kurbessoian T."/>
        </authorList>
    </citation>
    <scope>NUCLEOTIDE SEQUENCE</scope>
    <source>
        <strain evidence="3">CPER-KK1</strain>
    </source>
</reference>
<evidence type="ECO:0000313" key="4">
    <source>
        <dbReference type="Proteomes" id="UP000753908"/>
    </source>
</evidence>
<evidence type="ECO:0000259" key="2">
    <source>
        <dbReference type="Pfam" id="PF13614"/>
    </source>
</evidence>
<evidence type="ECO:0000313" key="3">
    <source>
        <dbReference type="EMBL" id="MBW4546389.1"/>
    </source>
</evidence>
<comment type="similarity">
    <text evidence="1">Belongs to the ParA family.</text>
</comment>
<dbReference type="AlphaFoldDB" id="A0A951UB21"/>
<dbReference type="InterPro" id="IPR025669">
    <property type="entry name" value="AAA_dom"/>
</dbReference>
<reference evidence="3" key="2">
    <citation type="journal article" date="2022" name="Microbiol. Resour. Announc.">
        <title>Metagenome Sequencing to Explore Phylogenomics of Terrestrial Cyanobacteria.</title>
        <authorList>
            <person name="Ward R.D."/>
            <person name="Stajich J.E."/>
            <person name="Johansen J.R."/>
            <person name="Huntemann M."/>
            <person name="Clum A."/>
            <person name="Foster B."/>
            <person name="Foster B."/>
            <person name="Roux S."/>
            <person name="Palaniappan K."/>
            <person name="Varghese N."/>
            <person name="Mukherjee S."/>
            <person name="Reddy T.B.K."/>
            <person name="Daum C."/>
            <person name="Copeland A."/>
            <person name="Chen I.A."/>
            <person name="Ivanova N.N."/>
            <person name="Kyrpides N.C."/>
            <person name="Shapiro N."/>
            <person name="Eloe-Fadrosh E.A."/>
            <person name="Pietrasiak N."/>
        </authorList>
    </citation>
    <scope>NUCLEOTIDE SEQUENCE</scope>
    <source>
        <strain evidence="3">CPER-KK1</strain>
    </source>
</reference>